<comment type="caution">
    <text evidence="5">The sequence shown here is derived from an EMBL/GenBank/DDBJ whole genome shotgun (WGS) entry which is preliminary data.</text>
</comment>
<dbReference type="InterPro" id="IPR002110">
    <property type="entry name" value="Ankyrin_rpt"/>
</dbReference>
<dbReference type="SUPFAM" id="SSF52540">
    <property type="entry name" value="P-loop containing nucleoside triphosphate hydrolases"/>
    <property type="match status" value="1"/>
</dbReference>
<reference evidence="5" key="1">
    <citation type="submission" date="2022-09" db="EMBL/GenBank/DDBJ databases">
        <title>Fusarium specimens isolated from Avocado Roots.</title>
        <authorList>
            <person name="Stajich J."/>
            <person name="Roper C."/>
            <person name="Heimlech-Rivalta G."/>
        </authorList>
    </citation>
    <scope>NUCLEOTIDE SEQUENCE</scope>
    <source>
        <strain evidence="5">CF00136</strain>
    </source>
</reference>
<dbReference type="GO" id="GO:0005737">
    <property type="term" value="C:cytoplasm"/>
    <property type="evidence" value="ECO:0007669"/>
    <property type="project" value="TreeGrafter"/>
</dbReference>
<sequence>MNKPRGLFWIKGNPGTGKSVLMKFAVDMMSRRKSGELVVSFFIHGRGVALQKSPLGLYRALLNSMLRSFPVYLKELTGRFKDREERYGSYERSNGWRWTDKELETFLSEVLSKGTKSQPVVIFVDALDECGADEAKRLLTYFQNIMSDVESGEALVKICFSSRHYPILGQETMSKLYVEEKNDGDIRLVIQNRLKEIQPPKKREKIETEILLKAHGGFQWAMLMIDMVHDGNTTGARTQSLLRNISTIPDGLDELYAVILSGVTKAEEQLMTKLFRWVLFTERPLSTQELREALATDQDMTCTTVEELRNHDNYSDSLLQFEIHVRHISRGLVEFHTRDVYELYELDGEDWNREAQFVHQSAADFVLERFLSLPDHGSTYKNPIGTGHYEISRSCLRYITLTEILNSGHLSRGQLSIRFPLMPYGVAFVLHHIRAVEKQEIPQTDLLALIQWDRPQRFRLLAAIWRMMDPDRVYAPVGWPFEEVSPLHVLVGFGSTSSLDVFLQKDVTQLVARDSYGNTPLLVALRENFQDLALLLLNRSIAWQAEDEDFGASVLQIGAGVEKRDYLVHVNAENDDGETPLGIAVSVRSDKAIQHLIDAGADVKNEKGLLFHAVDSRNKVLLSRLIQKGANLDGAVFFAVKSLSRIDHDDDDSLHELLSDLLEAGANTSKYVSLHQEYEDESDDDDNPYAENYSGDEEAIIVASRKGMTQLVSLLLSHGSSAAAQGEYGVFPLFAAVMNNHLETVKVLLSAAPEAVRLTAVHGDTALDVVSDNHSFDIALHLIQQGEEPDIPLRLLFIAIDENKLELVKAILHADESLMKRADETGENLFEEAVRGGRHEMAELLLGMGEVDINPLNAIGQSAFWSTLVRADIKMARLLIDTGAVDVNENWDGRTPLWWAIQEGNEDLVKLLLDTGEVDIYEKDEDGQPTFWWAFEKGVDLVIETFLASDKSVLNKKDRSGRTLISQAAFRGNAELFKRLLATVRADTEVIDYYGSTLLSLAVHGGNDSIIQLLLDRTKFDINVKDLYGRTPLWWAAFKGYKAAAKLLLNTGQADIETKDNCGQTPLSVAQGGVTDILLDYIGRNTGWME</sequence>
<keyword evidence="6" id="KW-1185">Reference proteome</keyword>
<name>A0A9W8RQ65_9HYPO</name>
<dbReference type="Gene3D" id="1.25.40.20">
    <property type="entry name" value="Ankyrin repeat-containing domain"/>
    <property type="match status" value="2"/>
</dbReference>
<evidence type="ECO:0000259" key="4">
    <source>
        <dbReference type="Pfam" id="PF24883"/>
    </source>
</evidence>
<dbReference type="PANTHER" id="PTHR24198:SF165">
    <property type="entry name" value="ANKYRIN REPEAT-CONTAINING PROTEIN-RELATED"/>
    <property type="match status" value="1"/>
</dbReference>
<dbReference type="PANTHER" id="PTHR24198">
    <property type="entry name" value="ANKYRIN REPEAT AND PROTEIN KINASE DOMAIN-CONTAINING PROTEIN"/>
    <property type="match status" value="1"/>
</dbReference>
<evidence type="ECO:0000256" key="2">
    <source>
        <dbReference type="ARBA" id="ARBA00023043"/>
    </source>
</evidence>
<accession>A0A9W8RQ65</accession>
<dbReference type="Pfam" id="PF00023">
    <property type="entry name" value="Ank"/>
    <property type="match status" value="1"/>
</dbReference>
<feature type="repeat" description="ANK" evidence="3">
    <location>
        <begin position="892"/>
        <end position="916"/>
    </location>
</feature>
<evidence type="ECO:0000256" key="1">
    <source>
        <dbReference type="ARBA" id="ARBA00022737"/>
    </source>
</evidence>
<feature type="repeat" description="ANK" evidence="3">
    <location>
        <begin position="576"/>
        <end position="608"/>
    </location>
</feature>
<protein>
    <recommendedName>
        <fullName evidence="4">Nephrocystin 3-like N-terminal domain-containing protein</fullName>
    </recommendedName>
</protein>
<feature type="domain" description="Nephrocystin 3-like N-terminal" evidence="4">
    <location>
        <begin position="5"/>
        <end position="163"/>
    </location>
</feature>
<dbReference type="PROSITE" id="PS50088">
    <property type="entry name" value="ANK_REPEAT"/>
    <property type="match status" value="2"/>
</dbReference>
<dbReference type="InterPro" id="IPR027417">
    <property type="entry name" value="P-loop_NTPase"/>
</dbReference>
<dbReference type="InterPro" id="IPR056884">
    <property type="entry name" value="NPHP3-like_N"/>
</dbReference>
<evidence type="ECO:0000313" key="5">
    <source>
        <dbReference type="EMBL" id="KAJ4247833.1"/>
    </source>
</evidence>
<dbReference type="Gene3D" id="3.40.50.300">
    <property type="entry name" value="P-loop containing nucleotide triphosphate hydrolases"/>
    <property type="match status" value="1"/>
</dbReference>
<dbReference type="InterPro" id="IPR036770">
    <property type="entry name" value="Ankyrin_rpt-contain_sf"/>
</dbReference>
<dbReference type="Proteomes" id="UP001152049">
    <property type="component" value="Unassembled WGS sequence"/>
</dbReference>
<keyword evidence="2 3" id="KW-0040">ANK repeat</keyword>
<dbReference type="Pfam" id="PF24883">
    <property type="entry name" value="NPHP3_N"/>
    <property type="match status" value="1"/>
</dbReference>
<dbReference type="AlphaFoldDB" id="A0A9W8RQ65"/>
<dbReference type="EMBL" id="JAOQAZ010000038">
    <property type="protein sequence ID" value="KAJ4247833.1"/>
    <property type="molecule type" value="Genomic_DNA"/>
</dbReference>
<evidence type="ECO:0000256" key="3">
    <source>
        <dbReference type="PROSITE-ProRule" id="PRU00023"/>
    </source>
</evidence>
<dbReference type="SMART" id="SM00248">
    <property type="entry name" value="ANK"/>
    <property type="match status" value="13"/>
</dbReference>
<proteinExistence type="predicted"/>
<organism evidence="5 6">
    <name type="scientific">Fusarium torreyae</name>
    <dbReference type="NCBI Taxonomy" id="1237075"/>
    <lineage>
        <taxon>Eukaryota</taxon>
        <taxon>Fungi</taxon>
        <taxon>Dikarya</taxon>
        <taxon>Ascomycota</taxon>
        <taxon>Pezizomycotina</taxon>
        <taxon>Sordariomycetes</taxon>
        <taxon>Hypocreomycetidae</taxon>
        <taxon>Hypocreales</taxon>
        <taxon>Nectriaceae</taxon>
        <taxon>Fusarium</taxon>
    </lineage>
</organism>
<gene>
    <name evidence="5" type="ORF">NW762_013042</name>
</gene>
<dbReference type="Pfam" id="PF12796">
    <property type="entry name" value="Ank_2"/>
    <property type="match status" value="3"/>
</dbReference>
<dbReference type="SUPFAM" id="SSF48403">
    <property type="entry name" value="Ankyrin repeat"/>
    <property type="match status" value="2"/>
</dbReference>
<dbReference type="PROSITE" id="PS50297">
    <property type="entry name" value="ANK_REP_REGION"/>
    <property type="match status" value="2"/>
</dbReference>
<keyword evidence="1" id="KW-0677">Repeat</keyword>
<dbReference type="OrthoDB" id="5103729at2759"/>
<evidence type="ECO:0000313" key="6">
    <source>
        <dbReference type="Proteomes" id="UP001152049"/>
    </source>
</evidence>